<proteinExistence type="predicted"/>
<evidence type="ECO:0000256" key="1">
    <source>
        <dbReference type="SAM" id="MobiDB-lite"/>
    </source>
</evidence>
<gene>
    <name evidence="2" type="ORF">TBK1r_48000</name>
</gene>
<reference evidence="2 3" key="1">
    <citation type="submission" date="2019-02" db="EMBL/GenBank/DDBJ databases">
        <title>Deep-cultivation of Planctomycetes and their phenomic and genomic characterization uncovers novel biology.</title>
        <authorList>
            <person name="Wiegand S."/>
            <person name="Jogler M."/>
            <person name="Boedeker C."/>
            <person name="Pinto D."/>
            <person name="Vollmers J."/>
            <person name="Rivas-Marin E."/>
            <person name="Kohn T."/>
            <person name="Peeters S.H."/>
            <person name="Heuer A."/>
            <person name="Rast P."/>
            <person name="Oberbeckmann S."/>
            <person name="Bunk B."/>
            <person name="Jeske O."/>
            <person name="Meyerdierks A."/>
            <person name="Storesund J.E."/>
            <person name="Kallscheuer N."/>
            <person name="Luecker S."/>
            <person name="Lage O.M."/>
            <person name="Pohl T."/>
            <person name="Merkel B.J."/>
            <person name="Hornburger P."/>
            <person name="Mueller R.-W."/>
            <person name="Bruemmer F."/>
            <person name="Labrenz M."/>
            <person name="Spormann A.M."/>
            <person name="Op den Camp H."/>
            <person name="Overmann J."/>
            <person name="Amann R."/>
            <person name="Jetten M.S.M."/>
            <person name="Mascher T."/>
            <person name="Medema M.H."/>
            <person name="Devos D.P."/>
            <person name="Kaster A.-K."/>
            <person name="Ovreas L."/>
            <person name="Rohde M."/>
            <person name="Galperin M.Y."/>
            <person name="Jogler C."/>
        </authorList>
    </citation>
    <scope>NUCLEOTIDE SEQUENCE [LARGE SCALE GENOMIC DNA]</scope>
    <source>
        <strain evidence="2 3">TBK1r</strain>
    </source>
</reference>
<name>A0ABX5XUT1_9BACT</name>
<sequence>MTTRPERPTPRLGSDARSERLPSAKQTKEKQKCATPQIVMDANELVLNHSHLRGFASGLVICLVDDSLVITGTLPSFYLKQSVQEALRELGKKIINRVNVLPR</sequence>
<feature type="region of interest" description="Disordered" evidence="1">
    <location>
        <begin position="1"/>
        <end position="34"/>
    </location>
</feature>
<protein>
    <recommendedName>
        <fullName evidence="4">BON domain-containing protein</fullName>
    </recommendedName>
</protein>
<feature type="compositionally biased region" description="Basic and acidic residues" evidence="1">
    <location>
        <begin position="1"/>
        <end position="32"/>
    </location>
</feature>
<evidence type="ECO:0008006" key="4">
    <source>
        <dbReference type="Google" id="ProtNLM"/>
    </source>
</evidence>
<evidence type="ECO:0000313" key="3">
    <source>
        <dbReference type="Proteomes" id="UP000318081"/>
    </source>
</evidence>
<dbReference type="EMBL" id="CP036432">
    <property type="protein sequence ID" value="QDV85784.1"/>
    <property type="molecule type" value="Genomic_DNA"/>
</dbReference>
<organism evidence="2 3">
    <name type="scientific">Stieleria magnilauensis</name>
    <dbReference type="NCBI Taxonomy" id="2527963"/>
    <lineage>
        <taxon>Bacteria</taxon>
        <taxon>Pseudomonadati</taxon>
        <taxon>Planctomycetota</taxon>
        <taxon>Planctomycetia</taxon>
        <taxon>Pirellulales</taxon>
        <taxon>Pirellulaceae</taxon>
        <taxon>Stieleria</taxon>
    </lineage>
</organism>
<keyword evidence="3" id="KW-1185">Reference proteome</keyword>
<evidence type="ECO:0000313" key="2">
    <source>
        <dbReference type="EMBL" id="QDV85784.1"/>
    </source>
</evidence>
<dbReference type="Proteomes" id="UP000318081">
    <property type="component" value="Chromosome"/>
</dbReference>
<accession>A0ABX5XUT1</accession>